<dbReference type="AlphaFoldDB" id="A0A833RJU9"/>
<evidence type="ECO:0000256" key="5">
    <source>
        <dbReference type="RuleBase" id="RU003682"/>
    </source>
</evidence>
<dbReference type="GO" id="GO:0016491">
    <property type="term" value="F:oxidoreductase activity"/>
    <property type="evidence" value="ECO:0007669"/>
    <property type="project" value="UniProtKB-KW"/>
</dbReference>
<keyword evidence="8" id="KW-1185">Reference proteome</keyword>
<evidence type="ECO:0000256" key="2">
    <source>
        <dbReference type="ARBA" id="ARBA00022723"/>
    </source>
</evidence>
<protein>
    <submittedName>
        <fullName evidence="7">Gibberellin 20-oxidase</fullName>
    </submittedName>
</protein>
<dbReference type="InterPro" id="IPR005123">
    <property type="entry name" value="Oxoglu/Fe-dep_dioxygenase_dom"/>
</dbReference>
<keyword evidence="4 5" id="KW-0408">Iron</keyword>
<accession>A0A833RJU9</accession>
<dbReference type="OrthoDB" id="288590at2759"/>
<feature type="domain" description="Fe2OG dioxygenase" evidence="6">
    <location>
        <begin position="193"/>
        <end position="294"/>
    </location>
</feature>
<comment type="caution">
    <text evidence="7">The sequence shown here is derived from an EMBL/GenBank/DDBJ whole genome shotgun (WGS) entry which is preliminary data.</text>
</comment>
<keyword evidence="2 5" id="KW-0479">Metal-binding</keyword>
<dbReference type="InterPro" id="IPR026992">
    <property type="entry name" value="DIOX_N"/>
</dbReference>
<comment type="similarity">
    <text evidence="5">Belongs to the iron/ascorbate-dependent oxidoreductase family.</text>
</comment>
<dbReference type="EMBL" id="SWLB01000002">
    <property type="protein sequence ID" value="KAF3341253.1"/>
    <property type="molecule type" value="Genomic_DNA"/>
</dbReference>
<dbReference type="PROSITE" id="PS51471">
    <property type="entry name" value="FE2OG_OXY"/>
    <property type="match status" value="1"/>
</dbReference>
<dbReference type="SUPFAM" id="SSF51197">
    <property type="entry name" value="Clavaminate synthase-like"/>
    <property type="match status" value="1"/>
</dbReference>
<proteinExistence type="inferred from homology"/>
<dbReference type="PANTHER" id="PTHR47990">
    <property type="entry name" value="2-OXOGLUTARATE (2OG) AND FE(II)-DEPENDENT OXYGENASE SUPERFAMILY PROTEIN-RELATED"/>
    <property type="match status" value="1"/>
</dbReference>
<keyword evidence="3 5" id="KW-0560">Oxidoreductase</keyword>
<dbReference type="InterPro" id="IPR027443">
    <property type="entry name" value="IPNS-like_sf"/>
</dbReference>
<dbReference type="Pfam" id="PF14226">
    <property type="entry name" value="DIOX_N"/>
    <property type="match status" value="1"/>
</dbReference>
<sequence length="340" mass="38728">MPYYLTSNPPLEESYTKLPSNALLHQQSLNRDDTCTKEYEIPTINLHGLTSGISQERTKCKEDIAKAASEWGIFHVLDHGISQKLLQVMRREQVRLFSMPFEKKRSWCGLPYGSYRWGTPTATCQEQFSWSEAFHVPLSDTGESCSSEEFKTFREVMDKLATDMSNLANIIARALSEYLGEPSTRCITKSCSKSTSFFRLNHYPNCPISEETFGLVPHTDSDFLTILHSDKVGKLQLKMKDSKWVSVQPKPGALIVNIGDLFQAWSNDVYKSVEHRVMPHHGVDRYSMVYFLCPSYDSPIGSCTGRAPIYRSFTFGEFRKEVDKDVKQLGCKVGLPRFLL</sequence>
<evidence type="ECO:0000256" key="4">
    <source>
        <dbReference type="ARBA" id="ARBA00023004"/>
    </source>
</evidence>
<evidence type="ECO:0000313" key="7">
    <source>
        <dbReference type="EMBL" id="KAF3341253.1"/>
    </source>
</evidence>
<dbReference type="InterPro" id="IPR044861">
    <property type="entry name" value="IPNS-like_FE2OG_OXY"/>
</dbReference>
<dbReference type="GO" id="GO:0046872">
    <property type="term" value="F:metal ion binding"/>
    <property type="evidence" value="ECO:0007669"/>
    <property type="project" value="UniProtKB-KW"/>
</dbReference>
<dbReference type="Pfam" id="PF03171">
    <property type="entry name" value="2OG-FeII_Oxy"/>
    <property type="match status" value="1"/>
</dbReference>
<evidence type="ECO:0000256" key="1">
    <source>
        <dbReference type="ARBA" id="ARBA00001961"/>
    </source>
</evidence>
<evidence type="ECO:0000256" key="3">
    <source>
        <dbReference type="ARBA" id="ARBA00023002"/>
    </source>
</evidence>
<evidence type="ECO:0000259" key="6">
    <source>
        <dbReference type="PROSITE" id="PS51471"/>
    </source>
</evidence>
<dbReference type="Gene3D" id="2.60.120.330">
    <property type="entry name" value="B-lactam Antibiotic, Isopenicillin N Synthase, Chain"/>
    <property type="match status" value="1"/>
</dbReference>
<evidence type="ECO:0000313" key="8">
    <source>
        <dbReference type="Proteomes" id="UP000623129"/>
    </source>
</evidence>
<dbReference type="Proteomes" id="UP000623129">
    <property type="component" value="Unassembled WGS sequence"/>
</dbReference>
<dbReference type="InterPro" id="IPR050231">
    <property type="entry name" value="Iron_ascorbate_oxido_reductase"/>
</dbReference>
<gene>
    <name evidence="7" type="ORF">FCM35_KLT10097</name>
</gene>
<reference evidence="7" key="1">
    <citation type="submission" date="2020-01" db="EMBL/GenBank/DDBJ databases">
        <title>Genome sequence of Kobresia littledalei, the first chromosome-level genome in the family Cyperaceae.</title>
        <authorList>
            <person name="Qu G."/>
        </authorList>
    </citation>
    <scope>NUCLEOTIDE SEQUENCE</scope>
    <source>
        <strain evidence="7">C.B.Clarke</strain>
        <tissue evidence="7">Leaf</tissue>
    </source>
</reference>
<name>A0A833RJU9_9POAL</name>
<organism evidence="7 8">
    <name type="scientific">Carex littledalei</name>
    <dbReference type="NCBI Taxonomy" id="544730"/>
    <lineage>
        <taxon>Eukaryota</taxon>
        <taxon>Viridiplantae</taxon>
        <taxon>Streptophyta</taxon>
        <taxon>Embryophyta</taxon>
        <taxon>Tracheophyta</taxon>
        <taxon>Spermatophyta</taxon>
        <taxon>Magnoliopsida</taxon>
        <taxon>Liliopsida</taxon>
        <taxon>Poales</taxon>
        <taxon>Cyperaceae</taxon>
        <taxon>Cyperoideae</taxon>
        <taxon>Cariceae</taxon>
        <taxon>Carex</taxon>
        <taxon>Carex subgen. Euthyceras</taxon>
    </lineage>
</organism>
<comment type="cofactor">
    <cofactor evidence="1">
        <name>L-ascorbate</name>
        <dbReference type="ChEBI" id="CHEBI:38290"/>
    </cofactor>
</comment>